<dbReference type="PROSITE" id="PS50002">
    <property type="entry name" value="SH3"/>
    <property type="match status" value="1"/>
</dbReference>
<accession>F6PIV2</accession>
<dbReference type="Ensembl" id="ENSMODT00000003860.4">
    <property type="protein sequence ID" value="ENSMODP00000003776.4"/>
    <property type="gene ID" value="ENSMODG00000003098.4"/>
</dbReference>
<dbReference type="eggNOG" id="ENOG502QUY4">
    <property type="taxonomic scope" value="Eukaryota"/>
</dbReference>
<dbReference type="RefSeq" id="XP_007496863.1">
    <property type="nucleotide sequence ID" value="XM_007496801.3"/>
</dbReference>
<dbReference type="InParanoid" id="F6PIV2"/>
<feature type="region of interest" description="Disordered" evidence="4">
    <location>
        <begin position="17"/>
        <end position="50"/>
    </location>
</feature>
<keyword evidence="7" id="KW-1185">Reference proteome</keyword>
<dbReference type="Gene3D" id="1.25.40.10">
    <property type="entry name" value="Tetratricopeptide repeat domain"/>
    <property type="match status" value="4"/>
</dbReference>
<dbReference type="SMART" id="SM00326">
    <property type="entry name" value="SH3"/>
    <property type="match status" value="1"/>
</dbReference>
<dbReference type="RefSeq" id="XP_007496859.1">
    <property type="nucleotide sequence ID" value="XM_007496797.3"/>
</dbReference>
<dbReference type="SUPFAM" id="SSF48452">
    <property type="entry name" value="TPR-like"/>
    <property type="match status" value="3"/>
</dbReference>
<dbReference type="InterPro" id="IPR042772">
    <property type="entry name" value="SH3TC1/SH3TC2"/>
</dbReference>
<keyword evidence="1 2" id="KW-0728">SH3 domain</keyword>
<feature type="domain" description="SH3" evidence="5">
    <location>
        <begin position="338"/>
        <end position="401"/>
    </location>
</feature>
<dbReference type="Bgee" id="ENSMODG00000003098">
    <property type="expression patterns" value="Expressed in spermatocyte and 16 other cell types or tissues"/>
</dbReference>
<dbReference type="InterPro" id="IPR011990">
    <property type="entry name" value="TPR-like_helical_dom_sf"/>
</dbReference>
<evidence type="ECO:0000256" key="4">
    <source>
        <dbReference type="SAM" id="MobiDB-lite"/>
    </source>
</evidence>
<dbReference type="InterPro" id="IPR036028">
    <property type="entry name" value="SH3-like_dom_sf"/>
</dbReference>
<dbReference type="PANTHER" id="PTHR22647:SF3">
    <property type="entry name" value="SH3 DOMAIN AND TETRATRICOPEPTIDE REPEAT-CONTAINING PROTEIN 1"/>
    <property type="match status" value="1"/>
</dbReference>
<dbReference type="RefSeq" id="XP_007496861.1">
    <property type="nucleotide sequence ID" value="XM_007496799.3"/>
</dbReference>
<dbReference type="SUPFAM" id="SSF50044">
    <property type="entry name" value="SH3-domain"/>
    <property type="match status" value="1"/>
</dbReference>
<dbReference type="OrthoDB" id="9927874at2759"/>
<evidence type="ECO:0000256" key="1">
    <source>
        <dbReference type="ARBA" id="ARBA00022443"/>
    </source>
</evidence>
<dbReference type="Proteomes" id="UP000002280">
    <property type="component" value="Chromosome 5"/>
</dbReference>
<name>F6PIV2_MONDO</name>
<reference evidence="6" key="2">
    <citation type="submission" date="2025-08" db="UniProtKB">
        <authorList>
            <consortium name="Ensembl"/>
        </authorList>
    </citation>
    <scope>IDENTIFICATION</scope>
</reference>
<protein>
    <submittedName>
        <fullName evidence="6">SH3 domain and tetratricopeptide repeats 1</fullName>
    </submittedName>
</protein>
<dbReference type="KEGG" id="mdo:100019845"/>
<sequence>MEGPVVPVDTTVKCFRPNIESQTSQEEEDKEGWQPRLAPLMGRKPTASLERRDQDWRKNILDGLQGPNSPIKVHKFPGEKENEETFGRGKLDTRLSDSCRTTVGTSLGQMGAFPTDISLKLIMVQPKSGLPVPCLQEELRRRLRLLENDSREVSAVFSELSARLLSIHSDQDLIVVTFKTFEEIWKFSTYYCLGFINHCMENLLMDQDFWLLSNYDNKRDIEDFDAGIDVFIDEEALNLMHKSLLIQEGSFFVLCPDNHIREIMAPRGERKTGRPCRIASPSHLGTLTQTTQPRSDSLSMSANGSSEELLIPFHQWSLKVQSDPIDVFVDESIIYNQIGMGTCFAIMDHCSQGPEEMSFQDRDQIEILGVLVPCLGWFLGRHSVTGQVGFVKTSHIQVDNQDSGLTNVIFLDEEERSFFFNKKNFSEDDVIQLLKKTATSAVCTAYSMDIFEEVEFQKSQEQEMPQLPLGSDPISVADKVRAVLERYKTPQLCPEEIDSHEGEDYQPSTSESLPMSQEPHFCLKMEENDNSPEKFLLLLMFLNEDKYIPCYKSLYDVSLPCLSTMFDGYSEEEELTCYFGQARIAAKKANLPMALTRLCFLLGRLCVRKLKLSQARVYFEEALGALRGSFSDLFLVVAIYTNLTAIYLKQKNREKCTHVFGKVAALLLGIPSYICSTEMEADLLKFALKMVILNQQNQQAEARICFLLAKHHINLKQPEEALPFLERLLLLDDELGLWDSSWSTDCYLHLGETYSRKCLPHLTVSCIKVASFQSSQTFMSSLESIDLVIQNTPKLYGLRKVDHVLPSQIALYLKQALSSAMASQEQKLCGSLYCSLSELYSHHRRYEEAIDYVWKALEVDSSASIGQVINNLISLAWLHILHQQNPEALEILDSIEDSSGSSPQQLGIVYNMAAIALKRMNCIKKAAEGYYKALHVSKDLGLVQNQAVVLANFGVLCLHLNASGLAEHYFIEAVKLFSQLPSAVCGREFVQVLLWLGQHYTNRAQQEEGKCYYEWAFLVAMEMSHFESQLQAIQLLCHFYSTIMPNEAQCVIYNEYQLSLARRMSDKVLEGQLLETISQLYLSLGTERAYKSALEYTKRSLGIFIDLQKKEKEAYAWLQAGKIYYILRQTELVDMYIQVAQDAALYTGDPILGLEMFEAAGDIFFNGSWEREKAVSFYRDRALPLAVRTGNKETELRLCNKLVELLFCLKSHQECLEFAHTSLALSINLGSRLNERVAYHRLAMVHHRLGQCELTEHFYLKALSLCPSPLEFDEETLYYMKVYLILGDLIFYDLKDPLDAAGYYHLALAAAMDLGNKRAQLKIYTRLATIYHNFLMDREKSLFFYQKARTFATELNVRRINLAPDRYYRGAAWIVSKNNV</sequence>
<evidence type="ECO:0000313" key="7">
    <source>
        <dbReference type="Proteomes" id="UP000002280"/>
    </source>
</evidence>
<evidence type="ECO:0000256" key="2">
    <source>
        <dbReference type="PROSITE-ProRule" id="PRU00192"/>
    </source>
</evidence>
<reference evidence="6 7" key="1">
    <citation type="journal article" date="2007" name="Nature">
        <title>Genome of the marsupial Monodelphis domestica reveals innovation in non-coding sequences.</title>
        <authorList>
            <person name="Mikkelsen T.S."/>
            <person name="Wakefield M.J."/>
            <person name="Aken B."/>
            <person name="Amemiya C.T."/>
            <person name="Chang J.L."/>
            <person name="Duke S."/>
            <person name="Garber M."/>
            <person name="Gentles A.J."/>
            <person name="Goodstadt L."/>
            <person name="Heger A."/>
            <person name="Jurka J."/>
            <person name="Kamal M."/>
            <person name="Mauceli E."/>
            <person name="Searle S.M."/>
            <person name="Sharpe T."/>
            <person name="Baker M.L."/>
            <person name="Batzer M.A."/>
            <person name="Benos P.V."/>
            <person name="Belov K."/>
            <person name="Clamp M."/>
            <person name="Cook A."/>
            <person name="Cuff J."/>
            <person name="Das R."/>
            <person name="Davidow L."/>
            <person name="Deakin J.E."/>
            <person name="Fazzari M.J."/>
            <person name="Glass J.L."/>
            <person name="Grabherr M."/>
            <person name="Greally J.M."/>
            <person name="Gu W."/>
            <person name="Hore T.A."/>
            <person name="Huttley G.A."/>
            <person name="Kleber M."/>
            <person name="Jirtle R.L."/>
            <person name="Koina E."/>
            <person name="Lee J.T."/>
            <person name="Mahony S."/>
            <person name="Marra M.A."/>
            <person name="Miller R.D."/>
            <person name="Nicholls R.D."/>
            <person name="Oda M."/>
            <person name="Papenfuss A.T."/>
            <person name="Parra Z.E."/>
            <person name="Pollock D.D."/>
            <person name="Ray D.A."/>
            <person name="Schein J.E."/>
            <person name="Speed T.P."/>
            <person name="Thompson K."/>
            <person name="VandeBerg J.L."/>
            <person name="Wade C.M."/>
            <person name="Walker J.A."/>
            <person name="Waters P.D."/>
            <person name="Webber C."/>
            <person name="Weidman J.R."/>
            <person name="Xie X."/>
            <person name="Zody M.C."/>
            <person name="Baldwin J."/>
            <person name="Abdouelleil A."/>
            <person name="Abdulkadir J."/>
            <person name="Abebe A."/>
            <person name="Abera B."/>
            <person name="Abreu J."/>
            <person name="Acer S.C."/>
            <person name="Aftuck L."/>
            <person name="Alexander A."/>
            <person name="An P."/>
            <person name="Anderson E."/>
            <person name="Anderson S."/>
            <person name="Arachi H."/>
            <person name="Azer M."/>
            <person name="Bachantsang P."/>
            <person name="Barry A."/>
            <person name="Bayul T."/>
            <person name="Berlin A."/>
            <person name="Bessette D."/>
            <person name="Bloom T."/>
            <person name="Bloom T."/>
            <person name="Boguslavskiy L."/>
            <person name="Bonnet C."/>
            <person name="Boukhgalter B."/>
            <person name="Bourzgui I."/>
            <person name="Brown A."/>
            <person name="Cahill P."/>
            <person name="Channer S."/>
            <person name="Cheshatsang Y."/>
            <person name="Chuda L."/>
            <person name="Citroen M."/>
            <person name="Collymore A."/>
            <person name="Cooke P."/>
            <person name="Costello M."/>
            <person name="D'Aco K."/>
            <person name="Daza R."/>
            <person name="De Haan G."/>
            <person name="DeGray S."/>
            <person name="DeMaso C."/>
            <person name="Dhargay N."/>
            <person name="Dooley K."/>
            <person name="Dooley E."/>
            <person name="Doricent M."/>
            <person name="Dorje P."/>
            <person name="Dorjee K."/>
            <person name="Dupes A."/>
            <person name="Elong R."/>
            <person name="Falk J."/>
            <person name="Farina A."/>
            <person name="Faro S."/>
            <person name="Ferguson D."/>
            <person name="Fisher S."/>
            <person name="Foley C.D."/>
            <person name="Franke A."/>
            <person name="Friedrich D."/>
            <person name="Gadbois L."/>
            <person name="Gearin G."/>
            <person name="Gearin C.R."/>
            <person name="Giannoukos G."/>
            <person name="Goode T."/>
            <person name="Graham J."/>
            <person name="Grandbois E."/>
            <person name="Grewal S."/>
            <person name="Gyaltsen K."/>
            <person name="Hafez N."/>
            <person name="Hagos B."/>
            <person name="Hall J."/>
            <person name="Henson C."/>
            <person name="Hollinger A."/>
            <person name="Honan T."/>
            <person name="Huard M.D."/>
            <person name="Hughes L."/>
            <person name="Hurhula B."/>
            <person name="Husby M.E."/>
            <person name="Kamat A."/>
            <person name="Kanga B."/>
            <person name="Kashin S."/>
            <person name="Khazanovich D."/>
            <person name="Kisner P."/>
            <person name="Lance K."/>
            <person name="Lara M."/>
            <person name="Lee W."/>
            <person name="Lennon N."/>
            <person name="Letendre F."/>
            <person name="LeVine R."/>
            <person name="Lipovsky A."/>
            <person name="Liu X."/>
            <person name="Liu J."/>
            <person name="Liu S."/>
            <person name="Lokyitsang T."/>
            <person name="Lokyitsang Y."/>
            <person name="Lubonja R."/>
            <person name="Lui A."/>
            <person name="MacDonald P."/>
            <person name="Magnisalis V."/>
            <person name="Maru K."/>
            <person name="Matthews C."/>
            <person name="McCusker W."/>
            <person name="McDonough S."/>
            <person name="Mehta T."/>
            <person name="Meldrim J."/>
            <person name="Meneus L."/>
            <person name="Mihai O."/>
            <person name="Mihalev A."/>
            <person name="Mihova T."/>
            <person name="Mittelman R."/>
            <person name="Mlenga V."/>
            <person name="Montmayeur A."/>
            <person name="Mulrain L."/>
            <person name="Navidi A."/>
            <person name="Naylor J."/>
            <person name="Negash T."/>
            <person name="Nguyen T."/>
            <person name="Nguyen N."/>
            <person name="Nicol R."/>
            <person name="Norbu C."/>
            <person name="Norbu N."/>
            <person name="Novod N."/>
            <person name="O'Neill B."/>
            <person name="Osman S."/>
            <person name="Markiewicz E."/>
            <person name="Oyono O.L."/>
            <person name="Patti C."/>
            <person name="Phunkhang P."/>
            <person name="Pierre F."/>
            <person name="Priest M."/>
            <person name="Raghuraman S."/>
            <person name="Rege F."/>
            <person name="Reyes R."/>
            <person name="Rise C."/>
            <person name="Rogov P."/>
            <person name="Ross K."/>
            <person name="Ryan E."/>
            <person name="Settipalli S."/>
            <person name="Shea T."/>
            <person name="Sherpa N."/>
            <person name="Shi L."/>
            <person name="Shih D."/>
            <person name="Sparrow T."/>
            <person name="Spaulding J."/>
            <person name="Stalker J."/>
            <person name="Stange-Thomann N."/>
            <person name="Stavropoulos S."/>
            <person name="Stone C."/>
            <person name="Strader C."/>
            <person name="Tesfaye S."/>
            <person name="Thomson T."/>
            <person name="Thoulutsang Y."/>
            <person name="Thoulutsang D."/>
            <person name="Topham K."/>
            <person name="Topping I."/>
            <person name="Tsamla T."/>
            <person name="Vassiliev H."/>
            <person name="Vo A."/>
            <person name="Wangchuk T."/>
            <person name="Wangdi T."/>
            <person name="Weiand M."/>
            <person name="Wilkinson J."/>
            <person name="Wilson A."/>
            <person name="Yadav S."/>
            <person name="Young G."/>
            <person name="Yu Q."/>
            <person name="Zembek L."/>
            <person name="Zhong D."/>
            <person name="Zimmer A."/>
            <person name="Zwirko Z."/>
            <person name="Jaffe D.B."/>
            <person name="Alvarez P."/>
            <person name="Brockman W."/>
            <person name="Butler J."/>
            <person name="Chin C."/>
            <person name="Gnerre S."/>
            <person name="MacCallum I."/>
            <person name="Graves J.A."/>
            <person name="Ponting C.P."/>
            <person name="Breen M."/>
            <person name="Samollow P.B."/>
            <person name="Lander E.S."/>
            <person name="Lindblad-Toh K."/>
        </authorList>
    </citation>
    <scope>NUCLEOTIDE SEQUENCE [LARGE SCALE GENOMIC DNA]</scope>
</reference>
<dbReference type="GeneTree" id="ENSGT00530000063812"/>
<dbReference type="InterPro" id="IPR001452">
    <property type="entry name" value="SH3_domain"/>
</dbReference>
<feature type="repeat" description="TPR" evidence="3">
    <location>
        <begin position="830"/>
        <end position="863"/>
    </location>
</feature>
<dbReference type="OMA" id="FTNEQQG"/>
<proteinExistence type="predicted"/>
<dbReference type="HOGENOM" id="CLU_004832_0_0_1"/>
<dbReference type="RefSeq" id="XP_007496862.1">
    <property type="nucleotide sequence ID" value="XM_007496800.3"/>
</dbReference>
<organism evidence="6 7">
    <name type="scientific">Monodelphis domestica</name>
    <name type="common">Gray short-tailed opossum</name>
    <dbReference type="NCBI Taxonomy" id="13616"/>
    <lineage>
        <taxon>Eukaryota</taxon>
        <taxon>Metazoa</taxon>
        <taxon>Chordata</taxon>
        <taxon>Craniata</taxon>
        <taxon>Vertebrata</taxon>
        <taxon>Euteleostomi</taxon>
        <taxon>Mammalia</taxon>
        <taxon>Metatheria</taxon>
        <taxon>Didelphimorphia</taxon>
        <taxon>Didelphidae</taxon>
        <taxon>Monodelphis</taxon>
    </lineage>
</organism>
<dbReference type="RefSeq" id="XP_056658355.1">
    <property type="nucleotide sequence ID" value="XM_056802377.1"/>
</dbReference>
<dbReference type="STRING" id="13616.ENSMODP00000003776"/>
<dbReference type="PROSITE" id="PS50005">
    <property type="entry name" value="TPR"/>
    <property type="match status" value="1"/>
</dbReference>
<dbReference type="PANTHER" id="PTHR22647">
    <property type="entry name" value="SH3 DOMAIN AND TETRATRICOPEPTIDE REPEATS CONTAINING PROTEIN"/>
    <property type="match status" value="1"/>
</dbReference>
<evidence type="ECO:0000313" key="6">
    <source>
        <dbReference type="Ensembl" id="ENSMODP00000003776.4"/>
    </source>
</evidence>
<dbReference type="FunCoup" id="F6PIV2">
    <property type="interactions" value="15"/>
</dbReference>
<keyword evidence="3" id="KW-0802">TPR repeat</keyword>
<reference evidence="6" key="3">
    <citation type="submission" date="2025-09" db="UniProtKB">
        <authorList>
            <consortium name="Ensembl"/>
        </authorList>
    </citation>
    <scope>IDENTIFICATION</scope>
</reference>
<dbReference type="RefSeq" id="XP_001372562.2">
    <property type="nucleotide sequence ID" value="XM_001372525.5"/>
</dbReference>
<dbReference type="SMART" id="SM00028">
    <property type="entry name" value="TPR"/>
    <property type="match status" value="7"/>
</dbReference>
<evidence type="ECO:0000259" key="5">
    <source>
        <dbReference type="PROSITE" id="PS50002"/>
    </source>
</evidence>
<evidence type="ECO:0000256" key="3">
    <source>
        <dbReference type="PROSITE-ProRule" id="PRU00339"/>
    </source>
</evidence>
<dbReference type="GeneID" id="100019845"/>
<dbReference type="InterPro" id="IPR019734">
    <property type="entry name" value="TPR_rpt"/>
</dbReference>
<gene>
    <name evidence="6" type="primary">SH3TC1</name>
</gene>
<dbReference type="CTD" id="54436"/>